<evidence type="ECO:0000313" key="1">
    <source>
        <dbReference type="EMBL" id="GBE87759.1"/>
    </source>
</evidence>
<protein>
    <recommendedName>
        <fullName evidence="3">F-box domain-containing protein</fullName>
    </recommendedName>
</protein>
<dbReference type="InParanoid" id="A0A401H052"/>
<keyword evidence="2" id="KW-1185">Reference proteome</keyword>
<dbReference type="GeneID" id="38784676"/>
<accession>A0A401H052</accession>
<comment type="caution">
    <text evidence="1">The sequence shown here is derived from an EMBL/GenBank/DDBJ whole genome shotgun (WGS) entry which is preliminary data.</text>
</comment>
<dbReference type="Proteomes" id="UP000287166">
    <property type="component" value="Unassembled WGS sequence"/>
</dbReference>
<dbReference type="AlphaFoldDB" id="A0A401H052"/>
<dbReference type="EMBL" id="BFAD01000011">
    <property type="protein sequence ID" value="GBE87759.1"/>
    <property type="molecule type" value="Genomic_DNA"/>
</dbReference>
<dbReference type="OrthoDB" id="2785713at2759"/>
<dbReference type="SUPFAM" id="SSF81383">
    <property type="entry name" value="F-box domain"/>
    <property type="match status" value="1"/>
</dbReference>
<dbReference type="InterPro" id="IPR036047">
    <property type="entry name" value="F-box-like_dom_sf"/>
</dbReference>
<evidence type="ECO:0000313" key="2">
    <source>
        <dbReference type="Proteomes" id="UP000287166"/>
    </source>
</evidence>
<gene>
    <name evidence="1" type="ORF">SCP_1104360</name>
</gene>
<reference evidence="1 2" key="1">
    <citation type="journal article" date="2018" name="Sci. Rep.">
        <title>Genome sequence of the cauliflower mushroom Sparassis crispa (Hanabiratake) and its association with beneficial usage.</title>
        <authorList>
            <person name="Kiyama R."/>
            <person name="Furutani Y."/>
            <person name="Kawaguchi K."/>
            <person name="Nakanishi T."/>
        </authorList>
    </citation>
    <scope>NUCLEOTIDE SEQUENCE [LARGE SCALE GENOMIC DNA]</scope>
</reference>
<proteinExistence type="predicted"/>
<name>A0A401H052_9APHY</name>
<dbReference type="RefSeq" id="XP_027618672.1">
    <property type="nucleotide sequence ID" value="XM_027762871.1"/>
</dbReference>
<organism evidence="1 2">
    <name type="scientific">Sparassis crispa</name>
    <dbReference type="NCBI Taxonomy" id="139825"/>
    <lineage>
        <taxon>Eukaryota</taxon>
        <taxon>Fungi</taxon>
        <taxon>Dikarya</taxon>
        <taxon>Basidiomycota</taxon>
        <taxon>Agaricomycotina</taxon>
        <taxon>Agaricomycetes</taxon>
        <taxon>Polyporales</taxon>
        <taxon>Sparassidaceae</taxon>
        <taxon>Sparassis</taxon>
    </lineage>
</organism>
<sequence length="447" mass="51471">MRKRHPSPRTTVCSSTSSRTFSSSRLDKHIPQTMSLLSLNDDVLEIIISFIPSPDAWRLAQTCRYVYDAAVCQYLSIVTIKSWRQLIGFSSFVVAEPSRKLYIKALEVSLHYNQEYSECIPAFIEVLRGAGSLRSLSIKYEHFLHPSLTGILNPERISYLRVVSKFLEVLTHMISRPRYLKVFLSTHDDEVPFWHALENLTGCLETLDWNPIQSLNPGINNVWPHVHSLSVRLHRGRWSLYHLARAFPNVRRFKPDSCGGYDTRPLWASLDELESNFPFVLFSRVRRLLIHDDDFSDGPSKMVLHMLRHTSPVVLSFGTYRPRLIPHLQDLTPRLKYLKVVTHADANTEHQQSLSIARDLHGLQLTALCLCYRNSWMTKPQCDLARLVGLAQQVAATLPTLGYVGFDYTLRWRDEMHVLLPLHFRSDFSHFPSTGNLHISSFCVMCE</sequence>
<evidence type="ECO:0008006" key="3">
    <source>
        <dbReference type="Google" id="ProtNLM"/>
    </source>
</evidence>